<sequence length="74" mass="9091">MHKDVLLLLAYAKKLLYLNRVVPKERRETRRTKEKKQRKVLLSYLNDEIFSITPYAIQIVHLFIYFHLCCKQRR</sequence>
<feature type="transmembrane region" description="Helical" evidence="1">
    <location>
        <begin position="49"/>
        <end position="68"/>
    </location>
</feature>
<keyword evidence="1" id="KW-0812">Transmembrane</keyword>
<keyword evidence="1" id="KW-1133">Transmembrane helix</keyword>
<evidence type="ECO:0000313" key="2">
    <source>
        <dbReference type="EMBL" id="MBX04713.1"/>
    </source>
</evidence>
<reference evidence="2" key="1">
    <citation type="submission" date="2018-02" db="EMBL/GenBank/DDBJ databases">
        <title>Rhizophora mucronata_Transcriptome.</title>
        <authorList>
            <person name="Meera S.P."/>
            <person name="Sreeshan A."/>
            <person name="Augustine A."/>
        </authorList>
    </citation>
    <scope>NUCLEOTIDE SEQUENCE</scope>
    <source>
        <tissue evidence="2">Leaf</tissue>
    </source>
</reference>
<accession>A0A2P2KG72</accession>
<dbReference type="AlphaFoldDB" id="A0A2P2KG72"/>
<protein>
    <submittedName>
        <fullName evidence="2">Uncharacterized protein</fullName>
    </submittedName>
</protein>
<keyword evidence="1" id="KW-0472">Membrane</keyword>
<organism evidence="2">
    <name type="scientific">Rhizophora mucronata</name>
    <name type="common">Asiatic mangrove</name>
    <dbReference type="NCBI Taxonomy" id="61149"/>
    <lineage>
        <taxon>Eukaryota</taxon>
        <taxon>Viridiplantae</taxon>
        <taxon>Streptophyta</taxon>
        <taxon>Embryophyta</taxon>
        <taxon>Tracheophyta</taxon>
        <taxon>Spermatophyta</taxon>
        <taxon>Magnoliopsida</taxon>
        <taxon>eudicotyledons</taxon>
        <taxon>Gunneridae</taxon>
        <taxon>Pentapetalae</taxon>
        <taxon>rosids</taxon>
        <taxon>fabids</taxon>
        <taxon>Malpighiales</taxon>
        <taxon>Rhizophoraceae</taxon>
        <taxon>Rhizophora</taxon>
    </lineage>
</organism>
<name>A0A2P2KG72_RHIMU</name>
<proteinExistence type="predicted"/>
<dbReference type="EMBL" id="GGEC01024229">
    <property type="protein sequence ID" value="MBX04713.1"/>
    <property type="molecule type" value="Transcribed_RNA"/>
</dbReference>
<evidence type="ECO:0000256" key="1">
    <source>
        <dbReference type="SAM" id="Phobius"/>
    </source>
</evidence>